<dbReference type="InterPro" id="IPR044987">
    <property type="entry name" value="AtMg00030-like"/>
</dbReference>
<evidence type="ECO:0000313" key="2">
    <source>
        <dbReference type="Proteomes" id="UP000243975"/>
    </source>
</evidence>
<dbReference type="Proteomes" id="UP000243975">
    <property type="component" value="Unassembled WGS sequence"/>
</dbReference>
<dbReference type="EMBL" id="LEKV01003391">
    <property type="protein sequence ID" value="KVI00320.1"/>
    <property type="molecule type" value="Genomic_DNA"/>
</dbReference>
<keyword evidence="2" id="KW-1185">Reference proteome</keyword>
<accession>A0A103Y0K8</accession>
<proteinExistence type="predicted"/>
<dbReference type="STRING" id="59895.A0A103Y0K8"/>
<reference evidence="1 2" key="1">
    <citation type="journal article" date="2016" name="Sci. Rep.">
        <title>The genome sequence of the outbreeding globe artichoke constructed de novo incorporating a phase-aware low-pass sequencing strategy of F1 progeny.</title>
        <authorList>
            <person name="Scaglione D."/>
            <person name="Reyes-Chin-Wo S."/>
            <person name="Acquadro A."/>
            <person name="Froenicke L."/>
            <person name="Portis E."/>
            <person name="Beitel C."/>
            <person name="Tirone M."/>
            <person name="Mauro R."/>
            <person name="Lo Monaco A."/>
            <person name="Mauromicale G."/>
            <person name="Faccioli P."/>
            <person name="Cattivelli L."/>
            <person name="Rieseberg L."/>
            <person name="Michelmore R."/>
            <person name="Lanteri S."/>
        </authorList>
    </citation>
    <scope>NUCLEOTIDE SEQUENCE [LARGE SCALE GENOMIC DNA]</scope>
    <source>
        <strain evidence="1">2C</strain>
    </source>
</reference>
<dbReference type="PANTHER" id="PTHR37773">
    <property type="entry name" value="TRANSMEMBRANE PROTEIN"/>
    <property type="match status" value="1"/>
</dbReference>
<name>A0A103Y0K8_CYNCS</name>
<sequence length="70" mass="8076">MNTLRRNDASSLFFFKAQIRSRSLLLNEVLDDFSSFSYSDVQVQVAKFEKSKKHRLSIELGYGSQSEMHG</sequence>
<comment type="caution">
    <text evidence="1">The sequence shown here is derived from an EMBL/GenBank/DDBJ whole genome shotgun (WGS) entry which is preliminary data.</text>
</comment>
<organism evidence="1 2">
    <name type="scientific">Cynara cardunculus var. scolymus</name>
    <name type="common">Globe artichoke</name>
    <name type="synonym">Cynara scolymus</name>
    <dbReference type="NCBI Taxonomy" id="59895"/>
    <lineage>
        <taxon>Eukaryota</taxon>
        <taxon>Viridiplantae</taxon>
        <taxon>Streptophyta</taxon>
        <taxon>Embryophyta</taxon>
        <taxon>Tracheophyta</taxon>
        <taxon>Spermatophyta</taxon>
        <taxon>Magnoliopsida</taxon>
        <taxon>eudicotyledons</taxon>
        <taxon>Gunneridae</taxon>
        <taxon>Pentapetalae</taxon>
        <taxon>asterids</taxon>
        <taxon>campanulids</taxon>
        <taxon>Asterales</taxon>
        <taxon>Asteraceae</taxon>
        <taxon>Carduoideae</taxon>
        <taxon>Cardueae</taxon>
        <taxon>Carduinae</taxon>
        <taxon>Cynara</taxon>
    </lineage>
</organism>
<protein>
    <submittedName>
        <fullName evidence="1">Uncharacterized protein</fullName>
    </submittedName>
</protein>
<dbReference type="AlphaFoldDB" id="A0A103Y0K8"/>
<evidence type="ECO:0000313" key="1">
    <source>
        <dbReference type="EMBL" id="KVI00320.1"/>
    </source>
</evidence>
<gene>
    <name evidence="1" type="ORF">Ccrd_021436</name>
</gene>
<dbReference type="Gramene" id="KVI00320">
    <property type="protein sequence ID" value="KVI00320"/>
    <property type="gene ID" value="Ccrd_021436"/>
</dbReference>
<dbReference type="PANTHER" id="PTHR37773:SF1">
    <property type="entry name" value="TRANSMEMBRANE PROTEIN"/>
    <property type="match status" value="1"/>
</dbReference>